<dbReference type="PANTHER" id="PTHR30329">
    <property type="entry name" value="STATOR ELEMENT OF FLAGELLAR MOTOR COMPLEX"/>
    <property type="match status" value="1"/>
</dbReference>
<evidence type="ECO:0000313" key="6">
    <source>
        <dbReference type="EMBL" id="MBE9610691.1"/>
    </source>
</evidence>
<dbReference type="PROSITE" id="PS51123">
    <property type="entry name" value="OMPA_2"/>
    <property type="match status" value="1"/>
</dbReference>
<dbReference type="EMBL" id="JADFUA010000012">
    <property type="protein sequence ID" value="MBE9610691.1"/>
    <property type="molecule type" value="Genomic_DNA"/>
</dbReference>
<proteinExistence type="predicted"/>
<dbReference type="SUPFAM" id="SSF103088">
    <property type="entry name" value="OmpA-like"/>
    <property type="match status" value="1"/>
</dbReference>
<dbReference type="InterPro" id="IPR036737">
    <property type="entry name" value="OmpA-like_sf"/>
</dbReference>
<dbReference type="AlphaFoldDB" id="A0A8J7K2M9"/>
<evidence type="ECO:0000313" key="7">
    <source>
        <dbReference type="Proteomes" id="UP000604481"/>
    </source>
</evidence>
<evidence type="ECO:0000256" key="3">
    <source>
        <dbReference type="ARBA" id="ARBA00023237"/>
    </source>
</evidence>
<dbReference type="PRINTS" id="PR01022">
    <property type="entry name" value="OUTRMMBRANEA"/>
</dbReference>
<evidence type="ECO:0000256" key="2">
    <source>
        <dbReference type="ARBA" id="ARBA00023136"/>
    </source>
</evidence>
<dbReference type="Pfam" id="PF00691">
    <property type="entry name" value="OmpA"/>
    <property type="match status" value="1"/>
</dbReference>
<comment type="subcellular location">
    <subcellularLocation>
        <location evidence="1">Cell outer membrane</location>
    </subcellularLocation>
</comment>
<evidence type="ECO:0000256" key="1">
    <source>
        <dbReference type="ARBA" id="ARBA00004442"/>
    </source>
</evidence>
<keyword evidence="3" id="KW-0998">Cell outer membrane</keyword>
<name>A0A8J7K2M9_9NEIS</name>
<dbReference type="InterPro" id="IPR006664">
    <property type="entry name" value="OMP_bac"/>
</dbReference>
<keyword evidence="7" id="KW-1185">Reference proteome</keyword>
<dbReference type="GO" id="GO:0009279">
    <property type="term" value="C:cell outer membrane"/>
    <property type="evidence" value="ECO:0007669"/>
    <property type="project" value="UniProtKB-SubCell"/>
</dbReference>
<dbReference type="InterPro" id="IPR006665">
    <property type="entry name" value="OmpA-like"/>
</dbReference>
<keyword evidence="2 4" id="KW-0472">Membrane</keyword>
<evidence type="ECO:0000256" key="4">
    <source>
        <dbReference type="PROSITE-ProRule" id="PRU00473"/>
    </source>
</evidence>
<dbReference type="Proteomes" id="UP000604481">
    <property type="component" value="Unassembled WGS sequence"/>
</dbReference>
<feature type="domain" description="OmpA-like" evidence="5">
    <location>
        <begin position="120"/>
        <end position="253"/>
    </location>
</feature>
<dbReference type="Gene3D" id="3.30.1330.60">
    <property type="entry name" value="OmpA-like domain"/>
    <property type="match status" value="1"/>
</dbReference>
<dbReference type="InterPro" id="IPR002368">
    <property type="entry name" value="OmpA"/>
</dbReference>
<evidence type="ECO:0000259" key="5">
    <source>
        <dbReference type="PROSITE" id="PS51123"/>
    </source>
</evidence>
<accession>A0A8J7K2M9</accession>
<gene>
    <name evidence="6" type="ORF">INR99_15220</name>
</gene>
<protein>
    <submittedName>
        <fullName evidence="6">OmpA family protein</fullName>
    </submittedName>
</protein>
<organism evidence="6 7">
    <name type="scientific">Chitinilyticum piscinae</name>
    <dbReference type="NCBI Taxonomy" id="2866724"/>
    <lineage>
        <taxon>Bacteria</taxon>
        <taxon>Pseudomonadati</taxon>
        <taxon>Pseudomonadota</taxon>
        <taxon>Betaproteobacteria</taxon>
        <taxon>Neisseriales</taxon>
        <taxon>Chitinibacteraceae</taxon>
        <taxon>Chitinilyticum</taxon>
    </lineage>
</organism>
<dbReference type="InterPro" id="IPR050330">
    <property type="entry name" value="Bact_OuterMem_StrucFunc"/>
</dbReference>
<dbReference type="CDD" id="cd07185">
    <property type="entry name" value="OmpA_C-like"/>
    <property type="match status" value="1"/>
</dbReference>
<dbReference type="GO" id="GO:0015288">
    <property type="term" value="F:porin activity"/>
    <property type="evidence" value="ECO:0007669"/>
    <property type="project" value="InterPro"/>
</dbReference>
<comment type="caution">
    <text evidence="6">The sequence shown here is derived from an EMBL/GenBank/DDBJ whole genome shotgun (WGS) entry which is preliminary data.</text>
</comment>
<reference evidence="6 7" key="1">
    <citation type="submission" date="2020-10" db="EMBL/GenBank/DDBJ databases">
        <title>The genome sequence of Chitinilyticum litopenaei 4Y14.</title>
        <authorList>
            <person name="Liu Y."/>
        </authorList>
    </citation>
    <scope>NUCLEOTIDE SEQUENCE [LARGE SCALE GENOMIC DNA]</scope>
    <source>
        <strain evidence="6 7">4Y14</strain>
    </source>
</reference>
<dbReference type="PRINTS" id="PR01021">
    <property type="entry name" value="OMPADOMAIN"/>
</dbReference>
<sequence>MLNHGSNPQFSYPVHPRDYTSNTSWRKSDMLKQTLTTLALVAAFGAAGTAAAATEAYVTNSTNVSAANPEGVVKNGIGECWQTGSWSKDKVVKGCPGWVEPVAAKVEEKKPEVKQPETVVTSKKFVLKSDVLFDFNKSTLKPAGKDALDKLVEEVKGMAGTKDGAAVVVGYTDRIGSDKYNQALSEKRANTVRDYLVAKGAPADKMTVEGRGEANPVTGDTCNSIKDSKKTRAKLVECLAPDRRVEIEVKGTQTITETK</sequence>
<dbReference type="PANTHER" id="PTHR30329:SF21">
    <property type="entry name" value="LIPOPROTEIN YIAD-RELATED"/>
    <property type="match status" value="1"/>
</dbReference>